<dbReference type="Proteomes" id="UP000708208">
    <property type="component" value="Unassembled WGS sequence"/>
</dbReference>
<feature type="non-terminal residue" evidence="1">
    <location>
        <position position="1"/>
    </location>
</feature>
<organism evidence="1 2">
    <name type="scientific">Allacma fusca</name>
    <dbReference type="NCBI Taxonomy" id="39272"/>
    <lineage>
        <taxon>Eukaryota</taxon>
        <taxon>Metazoa</taxon>
        <taxon>Ecdysozoa</taxon>
        <taxon>Arthropoda</taxon>
        <taxon>Hexapoda</taxon>
        <taxon>Collembola</taxon>
        <taxon>Symphypleona</taxon>
        <taxon>Sminthuridae</taxon>
        <taxon>Allacma</taxon>
    </lineage>
</organism>
<accession>A0A8J2JF00</accession>
<comment type="caution">
    <text evidence="1">The sequence shown here is derived from an EMBL/GenBank/DDBJ whole genome shotgun (WGS) entry which is preliminary data.</text>
</comment>
<dbReference type="OrthoDB" id="6366357at2759"/>
<keyword evidence="2" id="KW-1185">Reference proteome</keyword>
<sequence>DQHYIDLQPALVDVSAGFIVSAVRFVKEDNILRLAVEQGKPLKHGDIDLTTTSWVQNRPADKKDLTQTLPLGIHGFMRMNFDIVLGKPHQ</sequence>
<evidence type="ECO:0000313" key="1">
    <source>
        <dbReference type="EMBL" id="CAG7676141.1"/>
    </source>
</evidence>
<dbReference type="EMBL" id="CAJVCH010013710">
    <property type="protein sequence ID" value="CAG7676141.1"/>
    <property type="molecule type" value="Genomic_DNA"/>
</dbReference>
<feature type="non-terminal residue" evidence="1">
    <location>
        <position position="90"/>
    </location>
</feature>
<evidence type="ECO:0000313" key="2">
    <source>
        <dbReference type="Proteomes" id="UP000708208"/>
    </source>
</evidence>
<proteinExistence type="predicted"/>
<dbReference type="AlphaFoldDB" id="A0A8J2JF00"/>
<name>A0A8J2JF00_9HEXA</name>
<gene>
    <name evidence="1" type="ORF">AFUS01_LOCUS2402</name>
</gene>
<reference evidence="1" key="1">
    <citation type="submission" date="2021-06" db="EMBL/GenBank/DDBJ databases">
        <authorList>
            <person name="Hodson N. C."/>
            <person name="Mongue J. A."/>
            <person name="Jaron S. K."/>
        </authorList>
    </citation>
    <scope>NUCLEOTIDE SEQUENCE</scope>
</reference>
<protein>
    <submittedName>
        <fullName evidence="1">Uncharacterized protein</fullName>
    </submittedName>
</protein>